<dbReference type="RefSeq" id="WP_148454922.1">
    <property type="nucleotide sequence ID" value="NZ_VSFC01000039.1"/>
</dbReference>
<accession>A0A5D0G9A1</accession>
<organism evidence="1 2">
    <name type="scientific">Formosa maritima</name>
    <dbReference type="NCBI Taxonomy" id="2592046"/>
    <lineage>
        <taxon>Bacteria</taxon>
        <taxon>Pseudomonadati</taxon>
        <taxon>Bacteroidota</taxon>
        <taxon>Flavobacteriia</taxon>
        <taxon>Flavobacteriales</taxon>
        <taxon>Flavobacteriaceae</taxon>
        <taxon>Formosa</taxon>
    </lineage>
</organism>
<name>A0A5D0G9A1_9FLAO</name>
<dbReference type="AlphaFoldDB" id="A0A5D0G9A1"/>
<evidence type="ECO:0000313" key="2">
    <source>
        <dbReference type="Proteomes" id="UP000324550"/>
    </source>
</evidence>
<dbReference type="EMBL" id="VSFC01000039">
    <property type="protein sequence ID" value="TYA55271.1"/>
    <property type="molecule type" value="Genomic_DNA"/>
</dbReference>
<comment type="caution">
    <text evidence="1">The sequence shown here is derived from an EMBL/GenBank/DDBJ whole genome shotgun (WGS) entry which is preliminary data.</text>
</comment>
<reference evidence="1 2" key="1">
    <citation type="submission" date="2019-08" db="EMBL/GenBank/DDBJ databases">
        <title>Formosa sediminis sp. nov., isolated from marine sediment.</title>
        <authorList>
            <person name="Cao W.R."/>
        </authorList>
    </citation>
    <scope>NUCLEOTIDE SEQUENCE [LARGE SCALE GENOMIC DNA]</scope>
    <source>
        <strain evidence="1 2">1494</strain>
    </source>
</reference>
<dbReference type="Proteomes" id="UP000324550">
    <property type="component" value="Unassembled WGS sequence"/>
</dbReference>
<evidence type="ECO:0000313" key="1">
    <source>
        <dbReference type="EMBL" id="TYA55271.1"/>
    </source>
</evidence>
<gene>
    <name evidence="1" type="ORF">FVF61_07455</name>
</gene>
<protein>
    <submittedName>
        <fullName evidence="1">Uncharacterized protein</fullName>
    </submittedName>
</protein>
<sequence>MTQIGFPVNANFFELRLDVISFDFEGLTYQRVSAEPAVIDRNFVGDAIQLIISELPTGSGVCFAMARIAFYHEVHGERYLLSGDGAFGVEILGIRE</sequence>
<proteinExistence type="predicted"/>
<keyword evidence="2" id="KW-1185">Reference proteome</keyword>